<dbReference type="Proteomes" id="UP000503278">
    <property type="component" value="Chromosome"/>
</dbReference>
<accession>A0A7L5E0P2</accession>
<proteinExistence type="predicted"/>
<evidence type="ECO:0000313" key="2">
    <source>
        <dbReference type="Proteomes" id="UP000503278"/>
    </source>
</evidence>
<sequence>MRLPPFDTYGIDDEQVLCLKETCEMLSEKYRTQVVNLHQRKDLVNAYLKGFEGNIAGVLLIDNQFKQCLLVILKVMFQGSRLFMPNPELRHNTLRVVALARLKRNFGTVFIRRKTLTDRLLNPFLPVALNFKGFKSFNRQFYVTSDDPERALQVIDARVIELLMNLCKQDFAVNITGRQLVVEGLIMLDPAQTLKLAEFASCMAAV</sequence>
<dbReference type="AlphaFoldDB" id="A0A7L5E0P2"/>
<keyword evidence="2" id="KW-1185">Reference proteome</keyword>
<dbReference type="EMBL" id="CP051682">
    <property type="protein sequence ID" value="QJD96068.1"/>
    <property type="molecule type" value="Genomic_DNA"/>
</dbReference>
<reference evidence="1 2" key="1">
    <citation type="submission" date="2020-04" db="EMBL/GenBank/DDBJ databases">
        <title>Genome sequencing of novel species.</title>
        <authorList>
            <person name="Heo J."/>
            <person name="Kim S.-J."/>
            <person name="Kim J.-S."/>
            <person name="Hong S.-B."/>
            <person name="Kwon S.-W."/>
        </authorList>
    </citation>
    <scope>NUCLEOTIDE SEQUENCE [LARGE SCALE GENOMIC DNA]</scope>
    <source>
        <strain evidence="1 2">F39-2</strain>
    </source>
</reference>
<evidence type="ECO:0000313" key="1">
    <source>
        <dbReference type="EMBL" id="QJD96068.1"/>
    </source>
</evidence>
<gene>
    <name evidence="1" type="ORF">HH214_09365</name>
</gene>
<organism evidence="1 2">
    <name type="scientific">Mucilaginibacter robiniae</name>
    <dbReference type="NCBI Taxonomy" id="2728022"/>
    <lineage>
        <taxon>Bacteria</taxon>
        <taxon>Pseudomonadati</taxon>
        <taxon>Bacteroidota</taxon>
        <taxon>Sphingobacteriia</taxon>
        <taxon>Sphingobacteriales</taxon>
        <taxon>Sphingobacteriaceae</taxon>
        <taxon>Mucilaginibacter</taxon>
    </lineage>
</organism>
<name>A0A7L5E0P2_9SPHI</name>
<protein>
    <submittedName>
        <fullName evidence="1">Uncharacterized protein</fullName>
    </submittedName>
</protein>
<dbReference type="KEGG" id="mrob:HH214_09365"/>
<dbReference type="RefSeq" id="WP_169607157.1">
    <property type="nucleotide sequence ID" value="NZ_CP051682.1"/>
</dbReference>